<accession>A0A4Z2FWP8</accession>
<sequence length="77" mass="8341">MPSDGRRGPGGEAMVVLLPEVDPPRLAKHRPGCCLMAVVINGQTVETHGLTSTIHQADGGKEEWAGHQQRHGIYKIF</sequence>
<comment type="caution">
    <text evidence="1">The sequence shown here is derived from an EMBL/GenBank/DDBJ whole genome shotgun (WGS) entry which is preliminary data.</text>
</comment>
<organism evidence="1 2">
    <name type="scientific">Liparis tanakae</name>
    <name type="common">Tanaka's snailfish</name>
    <dbReference type="NCBI Taxonomy" id="230148"/>
    <lineage>
        <taxon>Eukaryota</taxon>
        <taxon>Metazoa</taxon>
        <taxon>Chordata</taxon>
        <taxon>Craniata</taxon>
        <taxon>Vertebrata</taxon>
        <taxon>Euteleostomi</taxon>
        <taxon>Actinopterygii</taxon>
        <taxon>Neopterygii</taxon>
        <taxon>Teleostei</taxon>
        <taxon>Neoteleostei</taxon>
        <taxon>Acanthomorphata</taxon>
        <taxon>Eupercaria</taxon>
        <taxon>Perciformes</taxon>
        <taxon>Cottioidei</taxon>
        <taxon>Cottales</taxon>
        <taxon>Liparidae</taxon>
        <taxon>Liparis</taxon>
    </lineage>
</organism>
<dbReference type="EMBL" id="SRLO01000829">
    <property type="protein sequence ID" value="TNN45708.1"/>
    <property type="molecule type" value="Genomic_DNA"/>
</dbReference>
<keyword evidence="2" id="KW-1185">Reference proteome</keyword>
<name>A0A4Z2FWP8_9TELE</name>
<proteinExistence type="predicted"/>
<evidence type="ECO:0000313" key="1">
    <source>
        <dbReference type="EMBL" id="TNN45708.1"/>
    </source>
</evidence>
<dbReference type="AlphaFoldDB" id="A0A4Z2FWP8"/>
<evidence type="ECO:0000313" key="2">
    <source>
        <dbReference type="Proteomes" id="UP000314294"/>
    </source>
</evidence>
<gene>
    <name evidence="1" type="ORF">EYF80_044099</name>
</gene>
<reference evidence="1 2" key="1">
    <citation type="submission" date="2019-03" db="EMBL/GenBank/DDBJ databases">
        <title>First draft genome of Liparis tanakae, snailfish: a comprehensive survey of snailfish specific genes.</title>
        <authorList>
            <person name="Kim W."/>
            <person name="Song I."/>
            <person name="Jeong J.-H."/>
            <person name="Kim D."/>
            <person name="Kim S."/>
            <person name="Ryu S."/>
            <person name="Song J.Y."/>
            <person name="Lee S.K."/>
        </authorList>
    </citation>
    <scope>NUCLEOTIDE SEQUENCE [LARGE SCALE GENOMIC DNA]</scope>
    <source>
        <tissue evidence="1">Muscle</tissue>
    </source>
</reference>
<protein>
    <submittedName>
        <fullName evidence="1">Uncharacterized protein</fullName>
    </submittedName>
</protein>
<dbReference type="Proteomes" id="UP000314294">
    <property type="component" value="Unassembled WGS sequence"/>
</dbReference>